<comment type="function">
    <text evidence="5">Catalyzes the reversible synthesis of acetylcholine (ACh) from acetyl CoA and choline at cholinergic synapses.</text>
</comment>
<feature type="domain" description="Choline/carnitine acyltransferase" evidence="11">
    <location>
        <begin position="18"/>
        <end position="599"/>
    </location>
</feature>
<keyword evidence="2 10" id="KW-0808">Transferase</keyword>
<dbReference type="Proteomes" id="UP000593565">
    <property type="component" value="Unassembled WGS sequence"/>
</dbReference>
<dbReference type="PANTHER" id="PTHR22589">
    <property type="entry name" value="CARNITINE O-ACYLTRANSFERASE"/>
    <property type="match status" value="1"/>
</dbReference>
<dbReference type="GO" id="GO:0045202">
    <property type="term" value="C:synapse"/>
    <property type="evidence" value="ECO:0007669"/>
    <property type="project" value="GOC"/>
</dbReference>
<organism evidence="12 13">
    <name type="scientific">Ameiurus melas</name>
    <name type="common">Black bullhead</name>
    <name type="synonym">Silurus melas</name>
    <dbReference type="NCBI Taxonomy" id="219545"/>
    <lineage>
        <taxon>Eukaryota</taxon>
        <taxon>Metazoa</taxon>
        <taxon>Chordata</taxon>
        <taxon>Craniata</taxon>
        <taxon>Vertebrata</taxon>
        <taxon>Euteleostomi</taxon>
        <taxon>Actinopterygii</taxon>
        <taxon>Neopterygii</taxon>
        <taxon>Teleostei</taxon>
        <taxon>Ostariophysi</taxon>
        <taxon>Siluriformes</taxon>
        <taxon>Ictaluridae</taxon>
        <taxon>Ameiurus</taxon>
    </lineage>
</organism>
<dbReference type="Pfam" id="PF00755">
    <property type="entry name" value="Carn_acyltransf"/>
    <property type="match status" value="1"/>
</dbReference>
<evidence type="ECO:0000256" key="7">
    <source>
        <dbReference type="ARBA" id="ARBA00040495"/>
    </source>
</evidence>
<evidence type="ECO:0000256" key="2">
    <source>
        <dbReference type="ARBA" id="ARBA00022679"/>
    </source>
</evidence>
<evidence type="ECO:0000256" key="6">
    <source>
        <dbReference type="ARBA" id="ARBA00039091"/>
    </source>
</evidence>
<dbReference type="GO" id="GO:0004102">
    <property type="term" value="F:choline O-acetyltransferase activity"/>
    <property type="evidence" value="ECO:0007669"/>
    <property type="project" value="UniProtKB-EC"/>
</dbReference>
<evidence type="ECO:0000256" key="1">
    <source>
        <dbReference type="ARBA" id="ARBA00005232"/>
    </source>
</evidence>
<dbReference type="InterPro" id="IPR042231">
    <property type="entry name" value="Cho/carn_acyl_trans_2"/>
</dbReference>
<dbReference type="FunFam" id="3.30.559.10:FF:000001">
    <property type="entry name" value="Carnitine O-acetyltransferase"/>
    <property type="match status" value="1"/>
</dbReference>
<protein>
    <recommendedName>
        <fullName evidence="7">Choline O-acetyltransferase</fullName>
        <ecNumber evidence="6">2.3.1.6</ecNumber>
    </recommendedName>
</protein>
<comment type="caution">
    <text evidence="12">The sequence shown here is derived from an EMBL/GenBank/DDBJ whole genome shotgun (WGS) entry which is preliminary data.</text>
</comment>
<dbReference type="Gene3D" id="3.30.559.10">
    <property type="entry name" value="Chloramphenicol acetyltransferase-like domain"/>
    <property type="match status" value="1"/>
</dbReference>
<evidence type="ECO:0000256" key="8">
    <source>
        <dbReference type="ARBA" id="ARBA00048143"/>
    </source>
</evidence>
<dbReference type="InterPro" id="IPR023213">
    <property type="entry name" value="CAT-like_dom_sf"/>
</dbReference>
<dbReference type="EMBL" id="JAAGNN010000009">
    <property type="protein sequence ID" value="KAF4084736.1"/>
    <property type="molecule type" value="Genomic_DNA"/>
</dbReference>
<evidence type="ECO:0000256" key="4">
    <source>
        <dbReference type="ARBA" id="ARBA00023315"/>
    </source>
</evidence>
<dbReference type="FunFam" id="3.30.559.70:FF:000004">
    <property type="entry name" value="Choline O-acetyltransferase"/>
    <property type="match status" value="1"/>
</dbReference>
<dbReference type="PROSITE" id="PS00439">
    <property type="entry name" value="ACYLTRANSF_C_1"/>
    <property type="match status" value="1"/>
</dbReference>
<dbReference type="EC" id="2.3.1.6" evidence="6"/>
<keyword evidence="4 10" id="KW-0012">Acyltransferase</keyword>
<dbReference type="GO" id="GO:0008292">
    <property type="term" value="P:acetylcholine biosynthetic process"/>
    <property type="evidence" value="ECO:0007669"/>
    <property type="project" value="TreeGrafter"/>
</dbReference>
<evidence type="ECO:0000256" key="10">
    <source>
        <dbReference type="RuleBase" id="RU003801"/>
    </source>
</evidence>
<name>A0A7J6AQ70_AMEME</name>
<dbReference type="Gene3D" id="3.30.559.70">
    <property type="entry name" value="Choline/Carnitine o-acyltransferase, domain 2"/>
    <property type="match status" value="1"/>
</dbReference>
<dbReference type="GO" id="GO:0005737">
    <property type="term" value="C:cytoplasm"/>
    <property type="evidence" value="ECO:0007669"/>
    <property type="project" value="TreeGrafter"/>
</dbReference>
<evidence type="ECO:0000256" key="9">
    <source>
        <dbReference type="PIRSR" id="PIRSR600542-1"/>
    </source>
</evidence>
<dbReference type="InterPro" id="IPR039551">
    <property type="entry name" value="Cho/carn_acyl_trans"/>
</dbReference>
<feature type="active site" description="Proton acceptor" evidence="9">
    <location>
        <position position="329"/>
    </location>
</feature>
<sequence>MPVLEREPSRDSNVLPKVPLPDLQQTMSAYLKCVKHLVPVAQFQKTKAIVEKFSKPGGTGEMLQKILLERRDKTENWVYDYWLDDMYLNNRLALPVNSSPVLVFPKQDFRDRDDCLRFAAKLISGVMEYKAMLDRRTLPPDYARGQQAGGDLCMEQYYHLFTSYRRPGLIKDSLITQSSTGAEKTPEPGHIIVACNNQFFVLNLMEKSQTLNEIDVLTQLVRISKMAEKVEEKHPPIGLFTSDDRTEWAKARDMLLKDPVNRESLELMERSVCVLCLDKPTGVQPTDSNRALLMLHGGGHDKNGANRWYDKSMQFVVGADGVCGVVCEHSPFEGIVLVQCTEYLLKYMTRSPSKLMKTSRVSDLTVPQRLSWNCSSPTLSMLSSSAINLQRLVRNLDMEVFTFRGYGKEFIKKQKMSPDAYIQVALQLAFYKCTRRTVFTYESASTRCFRHGRVENIRSSTAEALHFSKAMTDEGACVQDSEKMERLRKAVDSQTQYTKMAVSGLGIDNHLLGLREVARELKMETPDIFTDETYLLSNQFILSTSQVPTTVDMFCCYGPVVANGYGACYNPQAEHILFCVSSFRECVSTSSLVLVKALDQALIEMRELCNRCSAVSQKEGGAKPATPRK</sequence>
<dbReference type="GO" id="GO:0007274">
    <property type="term" value="P:neuromuscular synaptic transmission"/>
    <property type="evidence" value="ECO:0007669"/>
    <property type="project" value="TreeGrafter"/>
</dbReference>
<evidence type="ECO:0000313" key="12">
    <source>
        <dbReference type="EMBL" id="KAF4084736.1"/>
    </source>
</evidence>
<dbReference type="AlphaFoldDB" id="A0A7J6AQ70"/>
<proteinExistence type="inferred from homology"/>
<dbReference type="InterPro" id="IPR000542">
    <property type="entry name" value="Carn_acyl_trans"/>
</dbReference>
<dbReference type="PANTHER" id="PTHR22589:SF14">
    <property type="entry name" value="CHOLINE O-ACETYLTRANSFERASE"/>
    <property type="match status" value="1"/>
</dbReference>
<evidence type="ECO:0000256" key="5">
    <source>
        <dbReference type="ARBA" id="ARBA00037088"/>
    </source>
</evidence>
<reference evidence="12 13" key="1">
    <citation type="submission" date="2020-02" db="EMBL/GenBank/DDBJ databases">
        <title>A chromosome-scale genome assembly of the black bullhead catfish (Ameiurus melas).</title>
        <authorList>
            <person name="Wen M."/>
            <person name="Zham M."/>
            <person name="Cabau C."/>
            <person name="Klopp C."/>
            <person name="Donnadieu C."/>
            <person name="Roques C."/>
            <person name="Bouchez O."/>
            <person name="Lampietro C."/>
            <person name="Jouanno E."/>
            <person name="Herpin A."/>
            <person name="Louis A."/>
            <person name="Berthelot C."/>
            <person name="Parey E."/>
            <person name="Roest-Crollius H."/>
            <person name="Braasch I."/>
            <person name="Postlethwait J."/>
            <person name="Robinson-Rechavi M."/>
            <person name="Echchiki A."/>
            <person name="Begum T."/>
            <person name="Montfort J."/>
            <person name="Schartl M."/>
            <person name="Bobe J."/>
            <person name="Guiguen Y."/>
        </authorList>
    </citation>
    <scope>NUCLEOTIDE SEQUENCE [LARGE SCALE GENOMIC DNA]</scope>
    <source>
        <strain evidence="12">M_S1</strain>
        <tissue evidence="12">Blood</tissue>
    </source>
</reference>
<keyword evidence="13" id="KW-1185">Reference proteome</keyword>
<evidence type="ECO:0000256" key="3">
    <source>
        <dbReference type="ARBA" id="ARBA00022979"/>
    </source>
</evidence>
<accession>A0A7J6AQ70</accession>
<comment type="similarity">
    <text evidence="1 10">Belongs to the carnitine/choline acetyltransferase family.</text>
</comment>
<dbReference type="GO" id="GO:0043005">
    <property type="term" value="C:neuron projection"/>
    <property type="evidence" value="ECO:0007669"/>
    <property type="project" value="TreeGrafter"/>
</dbReference>
<keyword evidence="3" id="KW-0530">Neurotransmitter biosynthesis</keyword>
<evidence type="ECO:0000259" key="11">
    <source>
        <dbReference type="Pfam" id="PF00755"/>
    </source>
</evidence>
<dbReference type="SUPFAM" id="SSF52777">
    <property type="entry name" value="CoA-dependent acyltransferases"/>
    <property type="match status" value="2"/>
</dbReference>
<dbReference type="PROSITE" id="PS00440">
    <property type="entry name" value="ACYLTRANSF_C_2"/>
    <property type="match status" value="1"/>
</dbReference>
<comment type="catalytic activity">
    <reaction evidence="8">
        <text>choline + acetyl-CoA = acetylcholine + CoA</text>
        <dbReference type="Rhea" id="RHEA:18821"/>
        <dbReference type="ChEBI" id="CHEBI:15354"/>
        <dbReference type="ChEBI" id="CHEBI:15355"/>
        <dbReference type="ChEBI" id="CHEBI:57287"/>
        <dbReference type="ChEBI" id="CHEBI:57288"/>
        <dbReference type="EC" id="2.3.1.6"/>
    </reaction>
</comment>
<gene>
    <name evidence="12" type="ORF">AMELA_G00109280</name>
</gene>
<evidence type="ECO:0000313" key="13">
    <source>
        <dbReference type="Proteomes" id="UP000593565"/>
    </source>
</evidence>